<dbReference type="AlphaFoldDB" id="A0A4R6Z7E9"/>
<dbReference type="PANTHER" id="PTHR36115:SF6">
    <property type="entry name" value="PROLINE-RICH ANTIGEN HOMOLOG"/>
    <property type="match status" value="1"/>
</dbReference>
<evidence type="ECO:0000313" key="8">
    <source>
        <dbReference type="EMBL" id="TDR47723.1"/>
    </source>
</evidence>
<keyword evidence="4 6" id="KW-1133">Transmembrane helix</keyword>
<sequence length="173" mass="18968">MEEQNPYRNPTRQVADVIADGDSLALADRGTRLGAAILDGLLMLAINLPVMWFGGYLSTVMAASQAGLRPPFGLMLLWTLIGFVLFLLVQGMPLNQTGQTWGKRLLKIRIVDLNGDKPAFARLIALRYLPVSLASLVPIIGPLFGIIDALFIFRADRRCLHDLIAGTRVVNAR</sequence>
<evidence type="ECO:0000313" key="9">
    <source>
        <dbReference type="Proteomes" id="UP000295293"/>
    </source>
</evidence>
<comment type="caution">
    <text evidence="8">The sequence shown here is derived from an EMBL/GenBank/DDBJ whole genome shotgun (WGS) entry which is preliminary data.</text>
</comment>
<feature type="transmembrane region" description="Helical" evidence="6">
    <location>
        <begin position="41"/>
        <end position="60"/>
    </location>
</feature>
<dbReference type="PANTHER" id="PTHR36115">
    <property type="entry name" value="PROLINE-RICH ANTIGEN HOMOLOG-RELATED"/>
    <property type="match status" value="1"/>
</dbReference>
<comment type="subcellular location">
    <subcellularLocation>
        <location evidence="1">Cell membrane</location>
        <topology evidence="1">Multi-pass membrane protein</topology>
    </subcellularLocation>
</comment>
<feature type="transmembrane region" description="Helical" evidence="6">
    <location>
        <begin position="72"/>
        <end position="92"/>
    </location>
</feature>
<dbReference type="Pfam" id="PF06271">
    <property type="entry name" value="RDD"/>
    <property type="match status" value="1"/>
</dbReference>
<reference evidence="8 9" key="1">
    <citation type="submission" date="2019-03" db="EMBL/GenBank/DDBJ databases">
        <title>Genomic Encyclopedia of Type Strains, Phase IV (KMG-IV): sequencing the most valuable type-strain genomes for metagenomic binning, comparative biology and taxonomic classification.</title>
        <authorList>
            <person name="Goeker M."/>
        </authorList>
    </citation>
    <scope>NUCLEOTIDE SEQUENCE [LARGE SCALE GENOMIC DNA]</scope>
    <source>
        <strain evidence="8 9">DSM 21667</strain>
    </source>
</reference>
<dbReference type="Proteomes" id="UP000295293">
    <property type="component" value="Unassembled WGS sequence"/>
</dbReference>
<evidence type="ECO:0000256" key="6">
    <source>
        <dbReference type="SAM" id="Phobius"/>
    </source>
</evidence>
<evidence type="ECO:0000259" key="7">
    <source>
        <dbReference type="Pfam" id="PF06271"/>
    </source>
</evidence>
<accession>A0A4R6Z7E9</accession>
<dbReference type="RefSeq" id="WP_133817435.1">
    <property type="nucleotide sequence ID" value="NZ_SNZH01000002.1"/>
</dbReference>
<feature type="domain" description="RDD" evidence="7">
    <location>
        <begin position="27"/>
        <end position="166"/>
    </location>
</feature>
<keyword evidence="3 6" id="KW-0812">Transmembrane</keyword>
<dbReference type="OrthoDB" id="8612316at2"/>
<organism evidence="8 9">
    <name type="scientific">Tahibacter aquaticus</name>
    <dbReference type="NCBI Taxonomy" id="520092"/>
    <lineage>
        <taxon>Bacteria</taxon>
        <taxon>Pseudomonadati</taxon>
        <taxon>Pseudomonadota</taxon>
        <taxon>Gammaproteobacteria</taxon>
        <taxon>Lysobacterales</taxon>
        <taxon>Rhodanobacteraceae</taxon>
        <taxon>Tahibacter</taxon>
    </lineage>
</organism>
<evidence type="ECO:0000256" key="4">
    <source>
        <dbReference type="ARBA" id="ARBA00022989"/>
    </source>
</evidence>
<evidence type="ECO:0000256" key="2">
    <source>
        <dbReference type="ARBA" id="ARBA00022475"/>
    </source>
</evidence>
<name>A0A4R6Z7E9_9GAMM</name>
<dbReference type="InterPro" id="IPR051791">
    <property type="entry name" value="Pra-immunoreactive"/>
</dbReference>
<protein>
    <submittedName>
        <fullName evidence="8">Putative RDD family membrane protein YckC</fullName>
    </submittedName>
</protein>
<dbReference type="EMBL" id="SNZH01000002">
    <property type="protein sequence ID" value="TDR47723.1"/>
    <property type="molecule type" value="Genomic_DNA"/>
</dbReference>
<proteinExistence type="predicted"/>
<dbReference type="InterPro" id="IPR010432">
    <property type="entry name" value="RDD"/>
</dbReference>
<gene>
    <name evidence="8" type="ORF">DFR29_102383</name>
</gene>
<feature type="transmembrane region" description="Helical" evidence="6">
    <location>
        <begin position="128"/>
        <end position="153"/>
    </location>
</feature>
<evidence type="ECO:0000256" key="5">
    <source>
        <dbReference type="ARBA" id="ARBA00023136"/>
    </source>
</evidence>
<keyword evidence="9" id="KW-1185">Reference proteome</keyword>
<evidence type="ECO:0000256" key="3">
    <source>
        <dbReference type="ARBA" id="ARBA00022692"/>
    </source>
</evidence>
<keyword evidence="2" id="KW-1003">Cell membrane</keyword>
<evidence type="ECO:0000256" key="1">
    <source>
        <dbReference type="ARBA" id="ARBA00004651"/>
    </source>
</evidence>
<dbReference type="GO" id="GO:0005886">
    <property type="term" value="C:plasma membrane"/>
    <property type="evidence" value="ECO:0007669"/>
    <property type="project" value="UniProtKB-SubCell"/>
</dbReference>
<keyword evidence="5 6" id="KW-0472">Membrane</keyword>